<protein>
    <recommendedName>
        <fullName evidence="1">Reverse transcriptase domain-containing protein</fullName>
    </recommendedName>
</protein>
<reference evidence="2" key="1">
    <citation type="submission" date="2017-05" db="UniProtKB">
        <authorList>
            <consortium name="EnsemblMetazoa"/>
        </authorList>
    </citation>
    <scope>IDENTIFICATION</scope>
</reference>
<dbReference type="EnsemblMetazoa" id="Aqu2.1.39428_001">
    <property type="protein sequence ID" value="Aqu2.1.39428_001"/>
    <property type="gene ID" value="Aqu2.1.39428"/>
</dbReference>
<dbReference type="InterPro" id="IPR052055">
    <property type="entry name" value="Hepadnavirus_pol/RT"/>
</dbReference>
<dbReference type="Gene3D" id="3.10.10.10">
    <property type="entry name" value="HIV Type 1 Reverse Transcriptase, subunit A, domain 1"/>
    <property type="match status" value="1"/>
</dbReference>
<dbReference type="eggNOG" id="KOG0017">
    <property type="taxonomic scope" value="Eukaryota"/>
</dbReference>
<dbReference type="Gene3D" id="3.30.70.270">
    <property type="match status" value="1"/>
</dbReference>
<dbReference type="InterPro" id="IPR043128">
    <property type="entry name" value="Rev_trsase/Diguanyl_cyclase"/>
</dbReference>
<accession>A0A1X7VHI1</accession>
<dbReference type="InterPro" id="IPR043502">
    <property type="entry name" value="DNA/RNA_pol_sf"/>
</dbReference>
<dbReference type="PANTHER" id="PTHR33050:SF7">
    <property type="entry name" value="RIBONUCLEASE H"/>
    <property type="match status" value="1"/>
</dbReference>
<dbReference type="Pfam" id="PF00078">
    <property type="entry name" value="RVT_1"/>
    <property type="match status" value="1"/>
</dbReference>
<organism evidence="2">
    <name type="scientific">Amphimedon queenslandica</name>
    <name type="common">Sponge</name>
    <dbReference type="NCBI Taxonomy" id="400682"/>
    <lineage>
        <taxon>Eukaryota</taxon>
        <taxon>Metazoa</taxon>
        <taxon>Porifera</taxon>
        <taxon>Demospongiae</taxon>
        <taxon>Heteroscleromorpha</taxon>
        <taxon>Haplosclerida</taxon>
        <taxon>Niphatidae</taxon>
        <taxon>Amphimedon</taxon>
    </lineage>
</organism>
<sequence length="184" mass="21095">MAGRLALFEDNWSKISQDIWILNAIKGYKIEFLENSTQQGQPRVGSSSTSDQALLNEEIQKMLTKGAISEIPLKENPLGFYFSLFLVPKKDEGKRPVINLKDLNAYVPPYHFKMEGLHTLRDILKEGDWITKVDLKDAYFTMTIHQSDRQFLLFSTGSQDFQFNCLPFGLSCAPWDYTKTLSQC</sequence>
<name>A0A1X7VHI1_AMPQE</name>
<dbReference type="AlphaFoldDB" id="A0A1X7VHI1"/>
<evidence type="ECO:0000313" key="2">
    <source>
        <dbReference type="EnsemblMetazoa" id="Aqu2.1.39428_001"/>
    </source>
</evidence>
<proteinExistence type="predicted"/>
<dbReference type="PROSITE" id="PS50878">
    <property type="entry name" value="RT_POL"/>
    <property type="match status" value="1"/>
</dbReference>
<dbReference type="PANTHER" id="PTHR33050">
    <property type="entry name" value="REVERSE TRANSCRIPTASE DOMAIN-CONTAINING PROTEIN"/>
    <property type="match status" value="1"/>
</dbReference>
<feature type="domain" description="Reverse transcriptase" evidence="1">
    <location>
        <begin position="68"/>
        <end position="184"/>
    </location>
</feature>
<dbReference type="InParanoid" id="A0A1X7VHI1"/>
<dbReference type="InterPro" id="IPR000477">
    <property type="entry name" value="RT_dom"/>
</dbReference>
<dbReference type="OMA" id="KHEPDEF"/>
<dbReference type="SUPFAM" id="SSF56672">
    <property type="entry name" value="DNA/RNA polymerases"/>
    <property type="match status" value="1"/>
</dbReference>
<evidence type="ECO:0000259" key="1">
    <source>
        <dbReference type="PROSITE" id="PS50878"/>
    </source>
</evidence>